<keyword evidence="3" id="KW-0689">Ribosomal protein</keyword>
<dbReference type="InterPro" id="IPR000529">
    <property type="entry name" value="Ribosomal_bS6"/>
</dbReference>
<dbReference type="Pfam" id="PF01250">
    <property type="entry name" value="Ribosomal_S6"/>
    <property type="match status" value="1"/>
</dbReference>
<reference evidence="4 5" key="1">
    <citation type="submission" date="2017-09" db="EMBL/GenBank/DDBJ databases">
        <title>Depth-based differentiation of microbial function through sediment-hosted aquifers and enrichment of novel symbionts in the deep terrestrial subsurface.</title>
        <authorList>
            <person name="Probst A.J."/>
            <person name="Ladd B."/>
            <person name="Jarett J.K."/>
            <person name="Geller-Mcgrath D.E."/>
            <person name="Sieber C.M."/>
            <person name="Emerson J.B."/>
            <person name="Anantharaman K."/>
            <person name="Thomas B.C."/>
            <person name="Malmstrom R."/>
            <person name="Stieglmeier M."/>
            <person name="Klingl A."/>
            <person name="Woyke T."/>
            <person name="Ryan C.M."/>
            <person name="Banfield J.F."/>
        </authorList>
    </citation>
    <scope>NUCLEOTIDE SEQUENCE [LARGE SCALE GENOMIC DNA]</scope>
    <source>
        <strain evidence="4">CG11_big_fil_rev_8_21_14_0_20_35_14</strain>
    </source>
</reference>
<dbReference type="GO" id="GO:0019843">
    <property type="term" value="F:rRNA binding"/>
    <property type="evidence" value="ECO:0007669"/>
    <property type="project" value="UniProtKB-UniRule"/>
</dbReference>
<comment type="function">
    <text evidence="3">Binds together with bS18 to 16S ribosomal RNA.</text>
</comment>
<dbReference type="InterPro" id="IPR020814">
    <property type="entry name" value="Ribosomal_S6_plastid/chlpt"/>
</dbReference>
<evidence type="ECO:0000313" key="4">
    <source>
        <dbReference type="EMBL" id="PIR04622.1"/>
    </source>
</evidence>
<name>A0A2H0N6U5_9BACT</name>
<evidence type="ECO:0000256" key="1">
    <source>
        <dbReference type="ARBA" id="ARBA00009512"/>
    </source>
</evidence>
<dbReference type="InterPro" id="IPR014717">
    <property type="entry name" value="Transl_elong_EF1B/ribsomal_bS6"/>
</dbReference>
<dbReference type="GO" id="GO:0006412">
    <property type="term" value="P:translation"/>
    <property type="evidence" value="ECO:0007669"/>
    <property type="project" value="UniProtKB-UniRule"/>
</dbReference>
<gene>
    <name evidence="3" type="primary">rpsF</name>
    <name evidence="4" type="ORF">COV57_03510</name>
</gene>
<sequence length="159" mass="18302">MTQRTKNAIVQQNMAIENDKLKYELGIITISSEASLSIPKILKDFSFSIDKEEEVKHLTLAYKINKFSEGFFSVLYISTENADSIAKLNNALELNKEVLRFIIIKHQDIKPREVRQVIPKSTTDNIKEIKLEAKPKTVDLRKEVLSNEALEKKLEEILK</sequence>
<evidence type="ECO:0000256" key="2">
    <source>
        <dbReference type="ARBA" id="ARBA00035294"/>
    </source>
</evidence>
<dbReference type="HAMAP" id="MF_00360">
    <property type="entry name" value="Ribosomal_bS6"/>
    <property type="match status" value="1"/>
</dbReference>
<keyword evidence="3" id="KW-0687">Ribonucleoprotein</keyword>
<dbReference type="Proteomes" id="UP000229893">
    <property type="component" value="Unassembled WGS sequence"/>
</dbReference>
<organism evidence="4 5">
    <name type="scientific">Candidatus Liptonbacteria bacterium CG11_big_fil_rev_8_21_14_0_20_35_14</name>
    <dbReference type="NCBI Taxonomy" id="1974634"/>
    <lineage>
        <taxon>Bacteria</taxon>
        <taxon>Candidatus Liptoniibacteriota</taxon>
    </lineage>
</organism>
<evidence type="ECO:0000313" key="5">
    <source>
        <dbReference type="Proteomes" id="UP000229893"/>
    </source>
</evidence>
<comment type="caution">
    <text evidence="4">The sequence shown here is derived from an EMBL/GenBank/DDBJ whole genome shotgun (WGS) entry which is preliminary data.</text>
</comment>
<dbReference type="AlphaFoldDB" id="A0A2H0N6U5"/>
<evidence type="ECO:0000256" key="3">
    <source>
        <dbReference type="HAMAP-Rule" id="MF_00360"/>
    </source>
</evidence>
<dbReference type="GO" id="GO:0005840">
    <property type="term" value="C:ribosome"/>
    <property type="evidence" value="ECO:0007669"/>
    <property type="project" value="UniProtKB-KW"/>
</dbReference>
<keyword evidence="3" id="KW-0699">rRNA-binding</keyword>
<accession>A0A2H0N6U5</accession>
<dbReference type="GO" id="GO:0003735">
    <property type="term" value="F:structural constituent of ribosome"/>
    <property type="evidence" value="ECO:0007669"/>
    <property type="project" value="InterPro"/>
</dbReference>
<keyword evidence="3" id="KW-0694">RNA-binding</keyword>
<dbReference type="Gene3D" id="3.30.70.60">
    <property type="match status" value="1"/>
</dbReference>
<protein>
    <recommendedName>
        <fullName evidence="2 3">Small ribosomal subunit protein bS6</fullName>
    </recommendedName>
</protein>
<dbReference type="SUPFAM" id="SSF54995">
    <property type="entry name" value="Ribosomal protein S6"/>
    <property type="match status" value="1"/>
</dbReference>
<proteinExistence type="inferred from homology"/>
<dbReference type="InterPro" id="IPR035980">
    <property type="entry name" value="Ribosomal_bS6_sf"/>
</dbReference>
<dbReference type="GO" id="GO:1990904">
    <property type="term" value="C:ribonucleoprotein complex"/>
    <property type="evidence" value="ECO:0007669"/>
    <property type="project" value="UniProtKB-KW"/>
</dbReference>
<comment type="similarity">
    <text evidence="1 3">Belongs to the bacterial ribosomal protein bS6 family.</text>
</comment>
<dbReference type="EMBL" id="PCWO01000050">
    <property type="protein sequence ID" value="PIR04622.1"/>
    <property type="molecule type" value="Genomic_DNA"/>
</dbReference>